<sequence length="53" mass="6193">MYRNQYDGSPVHSFVYDYSYPNAAFRQQVTTQQVLQSSVLSIVSYIHNFSRQA</sequence>
<keyword evidence="2" id="KW-1185">Reference proteome</keyword>
<reference evidence="2" key="1">
    <citation type="journal article" date="2019" name="Int. J. Syst. Evol. Microbiol.">
        <title>The Global Catalogue of Microorganisms (GCM) 10K type strain sequencing project: providing services to taxonomists for standard genome sequencing and annotation.</title>
        <authorList>
            <consortium name="The Broad Institute Genomics Platform"/>
            <consortium name="The Broad Institute Genome Sequencing Center for Infectious Disease"/>
            <person name="Wu L."/>
            <person name="Ma J."/>
        </authorList>
    </citation>
    <scope>NUCLEOTIDE SEQUENCE [LARGE SCALE GENOMIC DNA]</scope>
    <source>
        <strain evidence="2">JCM 12389</strain>
    </source>
</reference>
<dbReference type="EMBL" id="BAAADO010000002">
    <property type="protein sequence ID" value="GAA0488788.1"/>
    <property type="molecule type" value="Genomic_DNA"/>
</dbReference>
<accession>A0ABP3KY66</accession>
<name>A0ABP3KY66_9BACI</name>
<gene>
    <name evidence="1" type="ORF">GCM10008986_13240</name>
</gene>
<comment type="caution">
    <text evidence="1">The sequence shown here is derived from an EMBL/GenBank/DDBJ whole genome shotgun (WGS) entry which is preliminary data.</text>
</comment>
<evidence type="ECO:0000313" key="1">
    <source>
        <dbReference type="EMBL" id="GAA0488788.1"/>
    </source>
</evidence>
<organism evidence="1 2">
    <name type="scientific">Salinibacillus aidingensis</name>
    <dbReference type="NCBI Taxonomy" id="237684"/>
    <lineage>
        <taxon>Bacteria</taxon>
        <taxon>Bacillati</taxon>
        <taxon>Bacillota</taxon>
        <taxon>Bacilli</taxon>
        <taxon>Bacillales</taxon>
        <taxon>Bacillaceae</taxon>
        <taxon>Salinibacillus</taxon>
    </lineage>
</organism>
<evidence type="ECO:0000313" key="2">
    <source>
        <dbReference type="Proteomes" id="UP001500880"/>
    </source>
</evidence>
<dbReference type="Proteomes" id="UP001500880">
    <property type="component" value="Unassembled WGS sequence"/>
</dbReference>
<protein>
    <submittedName>
        <fullName evidence="1">Uncharacterized protein</fullName>
    </submittedName>
</protein>
<proteinExistence type="predicted"/>